<dbReference type="GO" id="GO:0051537">
    <property type="term" value="F:2 iron, 2 sulfur cluster binding"/>
    <property type="evidence" value="ECO:0007669"/>
    <property type="project" value="UniProtKB-KW"/>
</dbReference>
<dbReference type="CDD" id="cd06218">
    <property type="entry name" value="DHOD_e_trans"/>
    <property type="match status" value="1"/>
</dbReference>
<dbReference type="InterPro" id="IPR023455">
    <property type="entry name" value="Dihydroorotate_DHASE_ETsu"/>
</dbReference>
<comment type="caution">
    <text evidence="11">Lacks conserved residue(s) required for the propagation of feature annotation.</text>
</comment>
<feature type="binding site" evidence="11 13">
    <location>
        <position position="228"/>
    </location>
    <ligand>
        <name>[2Fe-2S] cluster</name>
        <dbReference type="ChEBI" id="CHEBI:190135"/>
    </ligand>
</feature>
<dbReference type="PANTHER" id="PTHR43513:SF3">
    <property type="entry name" value="DIHYDROOROTATE DEHYDROGENASE B (NAD(+)), ELECTRON TRANSFER SUBUNIT-RELATED"/>
    <property type="match status" value="1"/>
</dbReference>
<organism evidence="15 16">
    <name type="scientific">Sediminibacillus albus</name>
    <dbReference type="NCBI Taxonomy" id="407036"/>
    <lineage>
        <taxon>Bacteria</taxon>
        <taxon>Bacillati</taxon>
        <taxon>Bacillota</taxon>
        <taxon>Bacilli</taxon>
        <taxon>Bacillales</taxon>
        <taxon>Bacillaceae</taxon>
        <taxon>Sediminibacillus</taxon>
    </lineage>
</organism>
<dbReference type="InterPro" id="IPR019480">
    <property type="entry name" value="Dihydroorotate_DH_Fe-S-bd"/>
</dbReference>
<keyword evidence="6 11" id="KW-0274">FAD</keyword>
<dbReference type="Gene3D" id="2.10.240.10">
    <property type="entry name" value="Dihydroorotate dehydrogenase, electron transfer subunit"/>
    <property type="match status" value="1"/>
</dbReference>
<evidence type="ECO:0000256" key="11">
    <source>
        <dbReference type="HAMAP-Rule" id="MF_01211"/>
    </source>
</evidence>
<comment type="cofactor">
    <cofactor evidence="11 12">
        <name>FAD</name>
        <dbReference type="ChEBI" id="CHEBI:57692"/>
    </cofactor>
    <text evidence="11 12">Binds 1 FAD per subunit.</text>
</comment>
<sequence length="259" mass="28096">MNRQLLTVTRINEIAEETVEMVLQASTTSGMADISVIQPGQFLHIKVGDGSAHMLRRPISVADVDKSGKVIIIFKITGEGTKHLSQWREGSELDVLIPCGTGYPIEELQMERALLIGGGIGVPPLYYLGKVLKEKGVNIYSVLGFQTKAHVFYQQQFNKLGETIMVTDDGSFGEKGLVTEHLSKVTNDFDYFFTCGPAGMLRAVSSRLADKQGYISVEQRMGCGIGACYACVIPSTAGDGSLKKICKDGPVFPAKEVVL</sequence>
<feature type="binding site" evidence="11 13">
    <location>
        <position position="231"/>
    </location>
    <ligand>
        <name>[2Fe-2S] cluster</name>
        <dbReference type="ChEBI" id="CHEBI:190135"/>
    </ligand>
</feature>
<dbReference type="InterPro" id="IPR017938">
    <property type="entry name" value="Riboflavin_synthase-like_b-brl"/>
</dbReference>
<dbReference type="UniPathway" id="UPA00070">
    <property type="reaction ID" value="UER00945"/>
</dbReference>
<dbReference type="OrthoDB" id="9778346at2"/>
<dbReference type="Gene3D" id="2.40.30.10">
    <property type="entry name" value="Translation factors"/>
    <property type="match status" value="1"/>
</dbReference>
<gene>
    <name evidence="11" type="primary">pyrK</name>
    <name evidence="15" type="ORF">SAMN05216243_0578</name>
</gene>
<dbReference type="GO" id="GO:0044205">
    <property type="term" value="P:'de novo' UMP biosynthetic process"/>
    <property type="evidence" value="ECO:0007669"/>
    <property type="project" value="UniProtKB-UniRule"/>
</dbReference>
<dbReference type="PROSITE" id="PS51384">
    <property type="entry name" value="FAD_FR"/>
    <property type="match status" value="1"/>
</dbReference>
<keyword evidence="2 11" id="KW-0813">Transport</keyword>
<accession>A0A1G8W7X3</accession>
<evidence type="ECO:0000256" key="13">
    <source>
        <dbReference type="PIRSR" id="PIRSR006816-2"/>
    </source>
</evidence>
<keyword evidence="10 11" id="KW-0411">Iron-sulfur</keyword>
<evidence type="ECO:0000256" key="4">
    <source>
        <dbReference type="ARBA" id="ARBA00022714"/>
    </source>
</evidence>
<proteinExistence type="inferred from homology"/>
<dbReference type="STRING" id="407036.SAMN05216243_0578"/>
<dbReference type="Gene3D" id="3.40.50.80">
    <property type="entry name" value="Nucleotide-binding domain of ferredoxin-NADP reductase (FNR) module"/>
    <property type="match status" value="1"/>
</dbReference>
<evidence type="ECO:0000313" key="15">
    <source>
        <dbReference type="EMBL" id="SDJ73610.1"/>
    </source>
</evidence>
<reference evidence="15 16" key="1">
    <citation type="submission" date="2016-10" db="EMBL/GenBank/DDBJ databases">
        <authorList>
            <person name="de Groot N.N."/>
        </authorList>
    </citation>
    <scope>NUCLEOTIDE SEQUENCE [LARGE SCALE GENOMIC DNA]</scope>
    <source>
        <strain evidence="15 16">CGMCC 1.6502</strain>
    </source>
</reference>
<comment type="similarity">
    <text evidence="1 11">Belongs to the PyrK family.</text>
</comment>
<dbReference type="Pfam" id="PF10418">
    <property type="entry name" value="DHODB_Fe-S_bind"/>
    <property type="match status" value="1"/>
</dbReference>
<evidence type="ECO:0000256" key="10">
    <source>
        <dbReference type="ARBA" id="ARBA00023014"/>
    </source>
</evidence>
<evidence type="ECO:0000256" key="7">
    <source>
        <dbReference type="ARBA" id="ARBA00022975"/>
    </source>
</evidence>
<comment type="cofactor">
    <cofactor evidence="13">
        <name>[2Fe-2S] cluster</name>
        <dbReference type="ChEBI" id="CHEBI:190135"/>
    </cofactor>
    <text evidence="13">Binds 1 [2Fe-2S] cluster per subunit.</text>
</comment>
<feature type="binding site" evidence="11 13">
    <location>
        <position position="223"/>
    </location>
    <ligand>
        <name>[2Fe-2S] cluster</name>
        <dbReference type="ChEBI" id="CHEBI:190135"/>
    </ligand>
</feature>
<evidence type="ECO:0000256" key="9">
    <source>
        <dbReference type="ARBA" id="ARBA00023004"/>
    </source>
</evidence>
<evidence type="ECO:0000313" key="16">
    <source>
        <dbReference type="Proteomes" id="UP000198694"/>
    </source>
</evidence>
<keyword evidence="5 11" id="KW-0479">Metal-binding</keyword>
<evidence type="ECO:0000256" key="5">
    <source>
        <dbReference type="ARBA" id="ARBA00022723"/>
    </source>
</evidence>
<feature type="binding site" evidence="11 12">
    <location>
        <begin position="57"/>
        <end position="60"/>
    </location>
    <ligand>
        <name>FAD</name>
        <dbReference type="ChEBI" id="CHEBI:57692"/>
    </ligand>
</feature>
<comment type="subunit">
    <text evidence="11">Heterotetramer of 2 PyrK and 2 PyrD type B subunits.</text>
</comment>
<dbReference type="PIRSF" id="PIRSF006816">
    <property type="entry name" value="Cyc3_hyd_g"/>
    <property type="match status" value="1"/>
</dbReference>
<feature type="domain" description="FAD-binding FR-type" evidence="14">
    <location>
        <begin position="1"/>
        <end position="105"/>
    </location>
</feature>
<dbReference type="PANTHER" id="PTHR43513">
    <property type="entry name" value="DIHYDROOROTATE DEHYDROGENASE B (NAD(+)), ELECTRON TRANSFER SUBUNIT"/>
    <property type="match status" value="1"/>
</dbReference>
<evidence type="ECO:0000256" key="1">
    <source>
        <dbReference type="ARBA" id="ARBA00006422"/>
    </source>
</evidence>
<dbReference type="AlphaFoldDB" id="A0A1G8W7X3"/>
<dbReference type="InterPro" id="IPR037117">
    <property type="entry name" value="Dihydroorotate_DH_ele_sf"/>
</dbReference>
<evidence type="ECO:0000256" key="2">
    <source>
        <dbReference type="ARBA" id="ARBA00022448"/>
    </source>
</evidence>
<comment type="pathway">
    <text evidence="11">Pyrimidine metabolism; UMP biosynthesis via de novo pathway; orotate from (S)-dihydroorotate (NAD(+) route): step 1/1.</text>
</comment>
<keyword evidence="3 11" id="KW-0285">Flavoprotein</keyword>
<keyword evidence="7 11" id="KW-0665">Pyrimidine biosynthesis</keyword>
<dbReference type="Proteomes" id="UP000198694">
    <property type="component" value="Unassembled WGS sequence"/>
</dbReference>
<dbReference type="GO" id="GO:0009055">
    <property type="term" value="F:electron transfer activity"/>
    <property type="evidence" value="ECO:0007669"/>
    <property type="project" value="UniProtKB-UniRule"/>
</dbReference>
<evidence type="ECO:0000259" key="14">
    <source>
        <dbReference type="PROSITE" id="PS51384"/>
    </source>
</evidence>
<dbReference type="GO" id="GO:0050660">
    <property type="term" value="F:flavin adenine dinucleotide binding"/>
    <property type="evidence" value="ECO:0007669"/>
    <property type="project" value="InterPro"/>
</dbReference>
<comment type="cofactor">
    <cofactor evidence="11">
        <name>[2Fe-2S] cluster</name>
        <dbReference type="ChEBI" id="CHEBI:190135"/>
    </cofactor>
    <text evidence="11">Binds 1 [2Fe-2S] cluster per subunit.</text>
</comment>
<protein>
    <recommendedName>
        <fullName evidence="11">Dihydroorotate dehydrogenase B (NAD(+)), electron transfer subunit</fullName>
    </recommendedName>
    <alternativeName>
        <fullName evidence="11">Dihydroorotate oxidase B, electron transfer subunit</fullName>
    </alternativeName>
</protein>
<evidence type="ECO:0000256" key="8">
    <source>
        <dbReference type="ARBA" id="ARBA00022982"/>
    </source>
</evidence>
<evidence type="ECO:0000256" key="3">
    <source>
        <dbReference type="ARBA" id="ARBA00022630"/>
    </source>
</evidence>
<keyword evidence="4 11" id="KW-0001">2Fe-2S</keyword>
<dbReference type="EMBL" id="FNFL01000001">
    <property type="protein sequence ID" value="SDJ73610.1"/>
    <property type="molecule type" value="Genomic_DNA"/>
</dbReference>
<dbReference type="InterPro" id="IPR012165">
    <property type="entry name" value="Cyt_c3_hydrogenase_gsu"/>
</dbReference>
<evidence type="ECO:0000256" key="12">
    <source>
        <dbReference type="PIRSR" id="PIRSR006816-1"/>
    </source>
</evidence>
<dbReference type="RefSeq" id="WP_093210863.1">
    <property type="nucleotide sequence ID" value="NZ_FNFL01000001.1"/>
</dbReference>
<keyword evidence="16" id="KW-1185">Reference proteome</keyword>
<keyword evidence="8 11" id="KW-0249">Electron transport</keyword>
<dbReference type="InterPro" id="IPR039261">
    <property type="entry name" value="FNR_nucleotide-bd"/>
</dbReference>
<dbReference type="GO" id="GO:0016491">
    <property type="term" value="F:oxidoreductase activity"/>
    <property type="evidence" value="ECO:0007669"/>
    <property type="project" value="InterPro"/>
</dbReference>
<dbReference type="InterPro" id="IPR017927">
    <property type="entry name" value="FAD-bd_FR_type"/>
</dbReference>
<feature type="binding site" evidence="11 12">
    <location>
        <begin position="80"/>
        <end position="81"/>
    </location>
    <ligand>
        <name>FAD</name>
        <dbReference type="ChEBI" id="CHEBI:57692"/>
    </ligand>
</feature>
<dbReference type="SUPFAM" id="SSF52343">
    <property type="entry name" value="Ferredoxin reductase-like, C-terminal NADP-linked domain"/>
    <property type="match status" value="1"/>
</dbReference>
<dbReference type="GO" id="GO:0046872">
    <property type="term" value="F:metal ion binding"/>
    <property type="evidence" value="ECO:0007669"/>
    <property type="project" value="UniProtKB-KW"/>
</dbReference>
<dbReference type="InterPro" id="IPR050353">
    <property type="entry name" value="PyrK_electron_transfer"/>
</dbReference>
<dbReference type="SUPFAM" id="SSF63380">
    <property type="entry name" value="Riboflavin synthase domain-like"/>
    <property type="match status" value="1"/>
</dbReference>
<keyword evidence="9 11" id="KW-0408">Iron</keyword>
<feature type="binding site" evidence="11 13">
    <location>
        <position position="246"/>
    </location>
    <ligand>
        <name>[2Fe-2S] cluster</name>
        <dbReference type="ChEBI" id="CHEBI:190135"/>
    </ligand>
</feature>
<comment type="function">
    <text evidence="11">Responsible for channeling the electrons from the oxidation of dihydroorotate from the FMN redox center in the PyrD type B subunit to the ultimate electron acceptor NAD(+).</text>
</comment>
<dbReference type="HAMAP" id="MF_01211">
    <property type="entry name" value="DHODB_Fe_S_bind"/>
    <property type="match status" value="1"/>
</dbReference>
<evidence type="ECO:0000256" key="6">
    <source>
        <dbReference type="ARBA" id="ARBA00022827"/>
    </source>
</evidence>
<name>A0A1G8W7X3_9BACI</name>